<dbReference type="Gene3D" id="3.30.465.10">
    <property type="match status" value="1"/>
</dbReference>
<proteinExistence type="inferred from homology"/>
<evidence type="ECO:0000313" key="7">
    <source>
        <dbReference type="EMBL" id="MFD0945372.1"/>
    </source>
</evidence>
<reference evidence="8" key="1">
    <citation type="journal article" date="2019" name="Int. J. Syst. Evol. Microbiol.">
        <title>The Global Catalogue of Microorganisms (GCM) 10K type strain sequencing project: providing services to taxonomists for standard genome sequencing and annotation.</title>
        <authorList>
            <consortium name="The Broad Institute Genomics Platform"/>
            <consortium name="The Broad Institute Genome Sequencing Center for Infectious Disease"/>
            <person name="Wu L."/>
            <person name="Ma J."/>
        </authorList>
    </citation>
    <scope>NUCLEOTIDE SEQUENCE [LARGE SCALE GENOMIC DNA]</scope>
    <source>
        <strain evidence="8">CCUG 62982</strain>
    </source>
</reference>
<dbReference type="InterPro" id="IPR012951">
    <property type="entry name" value="BBE"/>
</dbReference>
<comment type="similarity">
    <text evidence="2">Belongs to the oxygen-dependent FAD-linked oxidoreductase family.</text>
</comment>
<dbReference type="InterPro" id="IPR016166">
    <property type="entry name" value="FAD-bd_PCMH"/>
</dbReference>
<dbReference type="Gene3D" id="3.40.462.20">
    <property type="match status" value="1"/>
</dbReference>
<name>A0ABW3H2M0_9SPHN</name>
<dbReference type="Gene3D" id="3.30.43.10">
    <property type="entry name" value="Uridine Diphospho-n-acetylenolpyruvylglucosamine Reductase, domain 2"/>
    <property type="match status" value="1"/>
</dbReference>
<dbReference type="InterPro" id="IPR016169">
    <property type="entry name" value="FAD-bd_PCMH_sub2"/>
</dbReference>
<comment type="caution">
    <text evidence="7">The sequence shown here is derived from an EMBL/GenBank/DDBJ whole genome shotgun (WGS) entry which is preliminary data.</text>
</comment>
<dbReference type="EMBL" id="JBHTJG010000001">
    <property type="protein sequence ID" value="MFD0945372.1"/>
    <property type="molecule type" value="Genomic_DNA"/>
</dbReference>
<dbReference type="SUPFAM" id="SSF56176">
    <property type="entry name" value="FAD-binding/transporter-associated domain-like"/>
    <property type="match status" value="1"/>
</dbReference>
<sequence>MTFPDVSKLADEVVGEVISPDHPRYDEYRRIWNAMIDRRPGAIVRVTCQADVVATINFARNAGVNVAIKGGGHSAPGHSMCDDGIVIDLALMNRVIVDPETRLVRVEGGCLLRDLDTEARKYGLAVPAGAISHTGVAGLALGGGFGNLMRKYGLTVDSMVGLDVVLADGKVVRVDAGNHEDLFWAMRGGSGNFGVVTEFTFQGHEVCDPVITILLHPLPGAKPVLEEWRALTSGGMADELNWLTYYRWAPDQPGVPAELVNKPVLMSMLQWNGDSAEGLRVHREIADRIGGHVLYHDVMPFLALQTIADELGAHGNHAWMKAGFFDEIDDGLLDALIAAGGQANGWRCAIEVLPLGGQIDRVDPALTAFSHRGSRYVFNVIGLWDDPADTDAGIRWVRNSYAALEPYMTGGVYVNYMGGDETGGVDAAYGGEEYLNRLRALKGRYDPTNLFCYNFNIKPLETAG</sequence>
<dbReference type="Pfam" id="PF01565">
    <property type="entry name" value="FAD_binding_4"/>
    <property type="match status" value="1"/>
</dbReference>
<dbReference type="InterPro" id="IPR006094">
    <property type="entry name" value="Oxid_FAD_bind_N"/>
</dbReference>
<protein>
    <submittedName>
        <fullName evidence="7">FAD-binding oxidoreductase</fullName>
    </submittedName>
</protein>
<dbReference type="Pfam" id="PF08031">
    <property type="entry name" value="BBE"/>
    <property type="match status" value="1"/>
</dbReference>
<evidence type="ECO:0000256" key="4">
    <source>
        <dbReference type="ARBA" id="ARBA00022827"/>
    </source>
</evidence>
<accession>A0ABW3H2M0</accession>
<evidence type="ECO:0000256" key="5">
    <source>
        <dbReference type="ARBA" id="ARBA00023002"/>
    </source>
</evidence>
<evidence type="ECO:0000256" key="3">
    <source>
        <dbReference type="ARBA" id="ARBA00022630"/>
    </source>
</evidence>
<keyword evidence="3" id="KW-0285">Flavoprotein</keyword>
<comment type="cofactor">
    <cofactor evidence="1">
        <name>FAD</name>
        <dbReference type="ChEBI" id="CHEBI:57692"/>
    </cofactor>
</comment>
<organism evidence="7 8">
    <name type="scientific">Sphingomonas canadensis</name>
    <dbReference type="NCBI Taxonomy" id="1219257"/>
    <lineage>
        <taxon>Bacteria</taxon>
        <taxon>Pseudomonadati</taxon>
        <taxon>Pseudomonadota</taxon>
        <taxon>Alphaproteobacteria</taxon>
        <taxon>Sphingomonadales</taxon>
        <taxon>Sphingomonadaceae</taxon>
        <taxon>Sphingomonas</taxon>
    </lineage>
</organism>
<dbReference type="PANTHER" id="PTHR42973:SF39">
    <property type="entry name" value="FAD-BINDING PCMH-TYPE DOMAIN-CONTAINING PROTEIN"/>
    <property type="match status" value="1"/>
</dbReference>
<dbReference type="InterPro" id="IPR006093">
    <property type="entry name" value="Oxy_OxRdtase_FAD_BS"/>
</dbReference>
<dbReference type="InterPro" id="IPR016167">
    <property type="entry name" value="FAD-bd_PCMH_sub1"/>
</dbReference>
<keyword evidence="5" id="KW-0560">Oxidoreductase</keyword>
<feature type="domain" description="FAD-binding PCMH-type" evidence="6">
    <location>
        <begin position="36"/>
        <end position="206"/>
    </location>
</feature>
<evidence type="ECO:0000256" key="1">
    <source>
        <dbReference type="ARBA" id="ARBA00001974"/>
    </source>
</evidence>
<dbReference type="PANTHER" id="PTHR42973">
    <property type="entry name" value="BINDING OXIDOREDUCTASE, PUTATIVE (AFU_ORTHOLOGUE AFUA_1G17690)-RELATED"/>
    <property type="match status" value="1"/>
</dbReference>
<dbReference type="PROSITE" id="PS51387">
    <property type="entry name" value="FAD_PCMH"/>
    <property type="match status" value="1"/>
</dbReference>
<dbReference type="RefSeq" id="WP_264942386.1">
    <property type="nucleotide sequence ID" value="NZ_JAPDRA010000001.1"/>
</dbReference>
<evidence type="ECO:0000256" key="2">
    <source>
        <dbReference type="ARBA" id="ARBA00005466"/>
    </source>
</evidence>
<dbReference type="Proteomes" id="UP001596977">
    <property type="component" value="Unassembled WGS sequence"/>
</dbReference>
<evidence type="ECO:0000259" key="6">
    <source>
        <dbReference type="PROSITE" id="PS51387"/>
    </source>
</evidence>
<dbReference type="InterPro" id="IPR050416">
    <property type="entry name" value="FAD-linked_Oxidoreductase"/>
</dbReference>
<gene>
    <name evidence="7" type="ORF">ACFQ1E_03360</name>
</gene>
<keyword evidence="8" id="KW-1185">Reference proteome</keyword>
<dbReference type="InterPro" id="IPR036318">
    <property type="entry name" value="FAD-bd_PCMH-like_sf"/>
</dbReference>
<keyword evidence="4" id="KW-0274">FAD</keyword>
<dbReference type="PROSITE" id="PS00862">
    <property type="entry name" value="OX2_COVAL_FAD"/>
    <property type="match status" value="1"/>
</dbReference>
<evidence type="ECO:0000313" key="8">
    <source>
        <dbReference type="Proteomes" id="UP001596977"/>
    </source>
</evidence>